<dbReference type="Gene3D" id="3.40.50.2000">
    <property type="entry name" value="Glycogen Phosphorylase B"/>
    <property type="match status" value="2"/>
</dbReference>
<proteinExistence type="predicted"/>
<evidence type="ECO:0000256" key="1">
    <source>
        <dbReference type="SAM" id="Coils"/>
    </source>
</evidence>
<dbReference type="EMBL" id="CP077084">
    <property type="protein sequence ID" value="QXH82525.1"/>
    <property type="molecule type" value="Genomic_DNA"/>
</dbReference>
<dbReference type="GO" id="GO:0032259">
    <property type="term" value="P:methylation"/>
    <property type="evidence" value="ECO:0007669"/>
    <property type="project" value="UniProtKB-KW"/>
</dbReference>
<dbReference type="Pfam" id="PF13524">
    <property type="entry name" value="Glyco_trans_1_2"/>
    <property type="match status" value="1"/>
</dbReference>
<organism evidence="3">
    <name type="scientific">Pseudomonas tritici</name>
    <dbReference type="NCBI Taxonomy" id="2745518"/>
    <lineage>
        <taxon>Bacteria</taxon>
        <taxon>Pseudomonadati</taxon>
        <taxon>Pseudomonadota</taxon>
        <taxon>Gammaproteobacteria</taxon>
        <taxon>Pseudomonadales</taxon>
        <taxon>Pseudomonadaceae</taxon>
        <taxon>Pseudomonas</taxon>
    </lineage>
</organism>
<evidence type="ECO:0000313" key="3">
    <source>
        <dbReference type="EMBL" id="MBC3290065.1"/>
    </source>
</evidence>
<evidence type="ECO:0000259" key="2">
    <source>
        <dbReference type="Pfam" id="PF13524"/>
    </source>
</evidence>
<sequence length="1454" mass="164677">MNAPRPLADTHDRVMEAYYGKLGEHFMQETRARIHWICAQIIGKTVLDVGCSQGIIPVLLAREGHVVTGVDSSPQAIKQAGDYLRAEPDHVQQNICYLNADFLSLDTERVEPDSIVISEVLEHLIHPATFVEKAASMLKPHGRLIITVPFGVNDFIDHKHTFYLLEPFRLLSSHLHVVRIEILGKWVGMVAIKAEPGKSSLELDHIRQLETAFESVERSLLRQLAASRQHWEQANQKYRGTTEHIDLLKNKLRLCTQQMEALTASLQRADARCHLLENRLIKTRASTTYQLGYQLRMAAGSLRECLRLPVALFKLYQHACARRNGQAPTSFADRDALPTTSSDTAVFLATPAPTPLPDAAYVRSQLMLAPHDTAKPFRIACVLDTFSHEAYRYESELLQLTPEQGLAELRAFKPDLLFIESAWRGKEDRWQNKIAQNSVELRGILHWCREHKVPTVFWNKEDPVHFETFLGTAKQFDLVFTTDIDCIQRYKSALGHERVYLLPFACQPAIHNPLELYERKDAFCFAGAYYTRYTERTRDLEHFINDLPGFRPLEIYDRNFGTTEPNYQFPIRYRGHIAGTLNAAQMDLAYKGYRYAMNLNSIKQSQSMFARRIYELLGSNTLTVSNFSRGLRVLMGDLVICSDSSQEVLRRLDTPGEHARQRLAGLRKVMQEHTYAHRLRYVTSKITGRVDDVPLPTICLVAEALNDVQLQALKEHLQRQRYPHVNLHVVVNDSTTRQPASVDSRLHLIGRSQLDNLTLVDLANGAEWCGVMIAADYYGPHYLLDLALATRYSKAHVIGKMAHHAADKQGVHLINPGQEYRCTLGIAARRAMIRTVAVAQQRARDWLESLSSLTYTHPDSLAIDAFNYCENAAGSDLQHVINVVNDLDLNTGISLDQLQRSSEAIPPLNASSSGPQTSGEGLAKLFGPLRSKHLQAQVEGNTWHIHSSLADGKHEYHYARQTLSVAQLEGTEGTLRLMLDATPGLNLQLVVLFLDAQAQRISHVMQLANRSQAWDVPPETASLRLGLRVYGNGSSTIKTLVQGHFDIQPSTVLAKAKHLLLTNHYPAYGDLYRNGFIHTRVSAYQEQGLPIDVFRLRPNEPISYHEFDNVDVVTGPGSALKNMLDAGHYTSVLVHFLDLQMWEIVRPYLPRLRLIVWVHGAEIQPWWRRAYNYGDQAQLQLGKLDSERRMAFWRSVLQPMPPNLQVVFVSRQFAEEAMEDLGFRLPHNQHRIIHNPIDTRLFSHAEKALEQRKKILSIRPYVSRTYANDLSVKAIQLLETKPWFNELEFLMVGDGPLFEETLAPLRKYPNVRIEKGYLKQSQIADLHKHYGVFLCPSRMDTQGVSRDEAMASGLVPITNRVGAIPEFVDDACGFLADPESFTGISDAIETLFLNPGMFKEKSLNARQRVLMQSDVQLITASELSLIREPHGEPRNQGLAPQYPVDTHLVRTLGP</sequence>
<dbReference type="InterPro" id="IPR055259">
    <property type="entry name" value="YkvP/CgeB_Glyco_trans-like"/>
</dbReference>
<reference evidence="4" key="2">
    <citation type="submission" date="2021-06" db="EMBL/GenBank/DDBJ databases">
        <title>Updating the genus Pseudomonas: Description of 43 new species and partition of the Pseudomonas putida group.</title>
        <authorList>
            <person name="Girard L."/>
            <person name="Lood C."/>
            <person name="Vandamme P."/>
            <person name="Rokni-Zadeh H."/>
            <person name="van Noort V."/>
            <person name="Hofte M."/>
            <person name="Lavigne R."/>
            <person name="De Mot R."/>
        </authorList>
    </citation>
    <scope>NUCLEOTIDE SEQUENCE</scope>
    <source>
        <strain evidence="4">SWRI145</strain>
    </source>
</reference>
<dbReference type="Gene3D" id="3.40.50.150">
    <property type="entry name" value="Vaccinia Virus protein VP39"/>
    <property type="match status" value="1"/>
</dbReference>
<keyword evidence="5" id="KW-1185">Reference proteome</keyword>
<feature type="domain" description="Spore protein YkvP/CgeB glycosyl transferase-like" evidence="2">
    <location>
        <begin position="575"/>
        <end position="681"/>
    </location>
</feature>
<name>A0A8H9YLB8_9PSED</name>
<dbReference type="Pfam" id="PF13692">
    <property type="entry name" value="Glyco_trans_1_4"/>
    <property type="match status" value="1"/>
</dbReference>
<reference evidence="3" key="1">
    <citation type="journal article" date="2020" name="Microorganisms">
        <title>Reliable Identification of Environmental Pseudomonas Isolates Using the rpoD Gene.</title>
        <authorList>
            <consortium name="The Broad Institute Genome Sequencing Platform"/>
            <person name="Girard L."/>
            <person name="Lood C."/>
            <person name="Rokni-Zadeh H."/>
            <person name="van Noort V."/>
            <person name="Lavigne R."/>
            <person name="De Mot R."/>
        </authorList>
    </citation>
    <scope>NUCLEOTIDE SEQUENCE [LARGE SCALE GENOMIC DNA]</scope>
    <source>
        <strain evidence="3">SWRI145</strain>
    </source>
</reference>
<dbReference type="GO" id="GO:0016757">
    <property type="term" value="F:glycosyltransferase activity"/>
    <property type="evidence" value="ECO:0007669"/>
    <property type="project" value="TreeGrafter"/>
</dbReference>
<dbReference type="SUPFAM" id="SSF53756">
    <property type="entry name" value="UDP-Glycosyltransferase/glycogen phosphorylase"/>
    <property type="match status" value="1"/>
</dbReference>
<evidence type="ECO:0000313" key="5">
    <source>
        <dbReference type="Proteomes" id="UP000615613"/>
    </source>
</evidence>
<dbReference type="PANTHER" id="PTHR45947">
    <property type="entry name" value="SULFOQUINOVOSYL TRANSFERASE SQD2"/>
    <property type="match status" value="1"/>
</dbReference>
<dbReference type="GO" id="GO:0008168">
    <property type="term" value="F:methyltransferase activity"/>
    <property type="evidence" value="ECO:0007669"/>
    <property type="project" value="UniProtKB-KW"/>
</dbReference>
<dbReference type="InterPro" id="IPR029063">
    <property type="entry name" value="SAM-dependent_MTases_sf"/>
</dbReference>
<dbReference type="Proteomes" id="UP000615613">
    <property type="component" value="Chromosome"/>
</dbReference>
<dbReference type="CDD" id="cd02440">
    <property type="entry name" value="AdoMet_MTases"/>
    <property type="match status" value="1"/>
</dbReference>
<dbReference type="SUPFAM" id="SSF53335">
    <property type="entry name" value="S-adenosyl-L-methionine-dependent methyltransferases"/>
    <property type="match status" value="1"/>
</dbReference>
<dbReference type="Pfam" id="PF13489">
    <property type="entry name" value="Methyltransf_23"/>
    <property type="match status" value="1"/>
</dbReference>
<keyword evidence="1" id="KW-0175">Coiled coil</keyword>
<dbReference type="PANTHER" id="PTHR45947:SF3">
    <property type="entry name" value="SULFOQUINOVOSYL TRANSFERASE SQD2"/>
    <property type="match status" value="1"/>
</dbReference>
<keyword evidence="3" id="KW-0808">Transferase</keyword>
<evidence type="ECO:0000313" key="4">
    <source>
        <dbReference type="EMBL" id="QXH82525.1"/>
    </source>
</evidence>
<protein>
    <submittedName>
        <fullName evidence="3">Methyltransferase domain-containing protein</fullName>
    </submittedName>
</protein>
<gene>
    <name evidence="4" type="ORF">HU722_0021410</name>
    <name evidence="3" type="ORF">HU722_00865</name>
</gene>
<dbReference type="InterPro" id="IPR050194">
    <property type="entry name" value="Glycosyltransferase_grp1"/>
</dbReference>
<dbReference type="KEGG" id="ptrt:HU722_0021410"/>
<dbReference type="EMBL" id="JABWQF010000001">
    <property type="protein sequence ID" value="MBC3290065.1"/>
    <property type="molecule type" value="Genomic_DNA"/>
</dbReference>
<feature type="coiled-coil region" evidence="1">
    <location>
        <begin position="245"/>
        <end position="279"/>
    </location>
</feature>
<accession>A0A8H9YLB8</accession>
<keyword evidence="3" id="KW-0489">Methyltransferase</keyword>
<dbReference type="CDD" id="cd03801">
    <property type="entry name" value="GT4_PimA-like"/>
    <property type="match status" value="1"/>
</dbReference>